<dbReference type="PROSITE" id="PS01124">
    <property type="entry name" value="HTH_ARAC_FAMILY_2"/>
    <property type="match status" value="1"/>
</dbReference>
<dbReference type="Pfam" id="PF12833">
    <property type="entry name" value="HTH_18"/>
    <property type="match status" value="1"/>
</dbReference>
<keyword evidence="6" id="KW-1185">Reference proteome</keyword>
<accession>A0ABV7L1D5</accession>
<evidence type="ECO:0000259" key="4">
    <source>
        <dbReference type="PROSITE" id="PS01124"/>
    </source>
</evidence>
<evidence type="ECO:0000313" key="5">
    <source>
        <dbReference type="EMBL" id="MFC3228077.1"/>
    </source>
</evidence>
<organism evidence="5 6">
    <name type="scientific">Marinibaculum pumilum</name>
    <dbReference type="NCBI Taxonomy" id="1766165"/>
    <lineage>
        <taxon>Bacteria</taxon>
        <taxon>Pseudomonadati</taxon>
        <taxon>Pseudomonadota</taxon>
        <taxon>Alphaproteobacteria</taxon>
        <taxon>Rhodospirillales</taxon>
        <taxon>Rhodospirillaceae</taxon>
        <taxon>Marinibaculum</taxon>
    </lineage>
</organism>
<evidence type="ECO:0000256" key="1">
    <source>
        <dbReference type="ARBA" id="ARBA00023015"/>
    </source>
</evidence>
<dbReference type="Gene3D" id="1.10.10.60">
    <property type="entry name" value="Homeodomain-like"/>
    <property type="match status" value="1"/>
</dbReference>
<gene>
    <name evidence="5" type="ORF">ACFOGJ_12590</name>
</gene>
<dbReference type="InterPro" id="IPR035418">
    <property type="entry name" value="AraC-bd_2"/>
</dbReference>
<dbReference type="InterPro" id="IPR020449">
    <property type="entry name" value="Tscrpt_reg_AraC-type_HTH"/>
</dbReference>
<proteinExistence type="predicted"/>
<dbReference type="Pfam" id="PF14525">
    <property type="entry name" value="AraC_binding_2"/>
    <property type="match status" value="1"/>
</dbReference>
<keyword evidence="2" id="KW-0238">DNA-binding</keyword>
<protein>
    <submittedName>
        <fullName evidence="5">Helix-turn-helix domain-containing protein</fullName>
    </submittedName>
</protein>
<dbReference type="SMART" id="SM00342">
    <property type="entry name" value="HTH_ARAC"/>
    <property type="match status" value="1"/>
</dbReference>
<dbReference type="PANTHER" id="PTHR46796">
    <property type="entry name" value="HTH-TYPE TRANSCRIPTIONAL ACTIVATOR RHAS-RELATED"/>
    <property type="match status" value="1"/>
</dbReference>
<dbReference type="SUPFAM" id="SSF46689">
    <property type="entry name" value="Homeodomain-like"/>
    <property type="match status" value="1"/>
</dbReference>
<keyword evidence="1" id="KW-0805">Transcription regulation</keyword>
<dbReference type="InterPro" id="IPR009057">
    <property type="entry name" value="Homeodomain-like_sf"/>
</dbReference>
<dbReference type="EMBL" id="JBHRTR010000027">
    <property type="protein sequence ID" value="MFC3228077.1"/>
    <property type="molecule type" value="Genomic_DNA"/>
</dbReference>
<dbReference type="InterPro" id="IPR018060">
    <property type="entry name" value="HTH_AraC"/>
</dbReference>
<evidence type="ECO:0000313" key="6">
    <source>
        <dbReference type="Proteomes" id="UP001595528"/>
    </source>
</evidence>
<name>A0ABV7L1D5_9PROT</name>
<reference evidence="6" key="1">
    <citation type="journal article" date="2019" name="Int. J. Syst. Evol. Microbiol.">
        <title>The Global Catalogue of Microorganisms (GCM) 10K type strain sequencing project: providing services to taxonomists for standard genome sequencing and annotation.</title>
        <authorList>
            <consortium name="The Broad Institute Genomics Platform"/>
            <consortium name="The Broad Institute Genome Sequencing Center for Infectious Disease"/>
            <person name="Wu L."/>
            <person name="Ma J."/>
        </authorList>
    </citation>
    <scope>NUCLEOTIDE SEQUENCE [LARGE SCALE GENOMIC DNA]</scope>
    <source>
        <strain evidence="6">KCTC 42964</strain>
    </source>
</reference>
<dbReference type="RefSeq" id="WP_379900844.1">
    <property type="nucleotide sequence ID" value="NZ_JBHRTR010000027.1"/>
</dbReference>
<dbReference type="Proteomes" id="UP001595528">
    <property type="component" value="Unassembled WGS sequence"/>
</dbReference>
<evidence type="ECO:0000256" key="3">
    <source>
        <dbReference type="ARBA" id="ARBA00023163"/>
    </source>
</evidence>
<dbReference type="PRINTS" id="PR00032">
    <property type="entry name" value="HTHARAC"/>
</dbReference>
<dbReference type="PANTHER" id="PTHR46796:SF6">
    <property type="entry name" value="ARAC SUBFAMILY"/>
    <property type="match status" value="1"/>
</dbReference>
<sequence length="341" mass="36179">MVAGTAAEPKVWDTREVCDAEAFAYYRDGICEAFMTLVPEQDRPQDRPFRARLEHRPLTGGAALNRVRASAHLVRRTRAEIAAAPDACFYLNLETLGECRIAQAGETVTLRAGDVGLFSSDAPFDLAHGRPELGVASFWVPRTALEDRLPGGLDDRPHLVSAHPVLGPLLRETALTLAEGAAHLDEAGRDRLFAMLLDLTAMALADPAGAGGGAGAGAGATGLRGDGRRARRDALHLAICRHLDRHLADPGLCLDRVAAAFALSRRSLQALFAERGSSFSAELQHRRLTAAAAALRAPASAHLPIAHIALAAGFADPAPFSRAFKARYGTTPGGWRRGEGG</sequence>
<comment type="caution">
    <text evidence="5">The sequence shown here is derived from an EMBL/GenBank/DDBJ whole genome shotgun (WGS) entry which is preliminary data.</text>
</comment>
<dbReference type="InterPro" id="IPR050204">
    <property type="entry name" value="AraC_XylS_family_regulators"/>
</dbReference>
<feature type="domain" description="HTH araC/xylS-type" evidence="4">
    <location>
        <begin position="237"/>
        <end position="338"/>
    </location>
</feature>
<evidence type="ECO:0000256" key="2">
    <source>
        <dbReference type="ARBA" id="ARBA00023125"/>
    </source>
</evidence>
<keyword evidence="3" id="KW-0804">Transcription</keyword>